<evidence type="ECO:0000313" key="3">
    <source>
        <dbReference type="Proteomes" id="UP001307889"/>
    </source>
</evidence>
<name>A0ABN7ATA9_9HEMI</name>
<accession>A0ABN7ATA9</accession>
<gene>
    <name evidence="2" type="ORF">NTJ_07523</name>
</gene>
<sequence>MHEPRCQGAAQMFSSTEKQWGEVFIGDSFESRRKFSSIVCSRSCWAKLHVTRPYLGLPLNPQTERRGMPGKSTAPIGNGSYPVTTLSTEGRDKKWGVKSRLAQSLGYKPVVRR</sequence>
<evidence type="ECO:0000256" key="1">
    <source>
        <dbReference type="SAM" id="MobiDB-lite"/>
    </source>
</evidence>
<dbReference type="EMBL" id="AP028913">
    <property type="protein sequence ID" value="BES94714.1"/>
    <property type="molecule type" value="Genomic_DNA"/>
</dbReference>
<dbReference type="Proteomes" id="UP001307889">
    <property type="component" value="Chromosome 5"/>
</dbReference>
<organism evidence="2 3">
    <name type="scientific">Nesidiocoris tenuis</name>
    <dbReference type="NCBI Taxonomy" id="355587"/>
    <lineage>
        <taxon>Eukaryota</taxon>
        <taxon>Metazoa</taxon>
        <taxon>Ecdysozoa</taxon>
        <taxon>Arthropoda</taxon>
        <taxon>Hexapoda</taxon>
        <taxon>Insecta</taxon>
        <taxon>Pterygota</taxon>
        <taxon>Neoptera</taxon>
        <taxon>Paraneoptera</taxon>
        <taxon>Hemiptera</taxon>
        <taxon>Heteroptera</taxon>
        <taxon>Panheteroptera</taxon>
        <taxon>Cimicomorpha</taxon>
        <taxon>Miridae</taxon>
        <taxon>Dicyphina</taxon>
        <taxon>Nesidiocoris</taxon>
    </lineage>
</organism>
<protein>
    <submittedName>
        <fullName evidence="2">Uncharacterized protein</fullName>
    </submittedName>
</protein>
<keyword evidence="3" id="KW-1185">Reference proteome</keyword>
<feature type="region of interest" description="Disordered" evidence="1">
    <location>
        <begin position="58"/>
        <end position="87"/>
    </location>
</feature>
<proteinExistence type="predicted"/>
<evidence type="ECO:0000313" key="2">
    <source>
        <dbReference type="EMBL" id="BES94714.1"/>
    </source>
</evidence>
<reference evidence="2 3" key="1">
    <citation type="submission" date="2023-09" db="EMBL/GenBank/DDBJ databases">
        <title>Nesidiocoris tenuis whole genome shotgun sequence.</title>
        <authorList>
            <person name="Shibata T."/>
            <person name="Shimoda M."/>
            <person name="Kobayashi T."/>
            <person name="Uehara T."/>
        </authorList>
    </citation>
    <scope>NUCLEOTIDE SEQUENCE [LARGE SCALE GENOMIC DNA]</scope>
    <source>
        <strain evidence="2 3">Japan</strain>
    </source>
</reference>